<dbReference type="Proteomes" id="UP000076871">
    <property type="component" value="Unassembled WGS sequence"/>
</dbReference>
<dbReference type="AlphaFoldDB" id="A0A165F0D9"/>
<dbReference type="RefSeq" id="XP_040765837.1">
    <property type="nucleotide sequence ID" value="XM_040911737.1"/>
</dbReference>
<dbReference type="InParanoid" id="A0A165F0D9"/>
<dbReference type="EMBL" id="KV427616">
    <property type="protein sequence ID" value="KZT08097.1"/>
    <property type="molecule type" value="Genomic_DNA"/>
</dbReference>
<evidence type="ECO:0000313" key="2">
    <source>
        <dbReference type="Proteomes" id="UP000076871"/>
    </source>
</evidence>
<reference evidence="1 2" key="1">
    <citation type="journal article" date="2016" name="Mol. Biol. Evol.">
        <title>Comparative Genomics of Early-Diverging Mushroom-Forming Fungi Provides Insights into the Origins of Lignocellulose Decay Capabilities.</title>
        <authorList>
            <person name="Nagy L.G."/>
            <person name="Riley R."/>
            <person name="Tritt A."/>
            <person name="Adam C."/>
            <person name="Daum C."/>
            <person name="Floudas D."/>
            <person name="Sun H."/>
            <person name="Yadav J.S."/>
            <person name="Pangilinan J."/>
            <person name="Larsson K.H."/>
            <person name="Matsuura K."/>
            <person name="Barry K."/>
            <person name="Labutti K."/>
            <person name="Kuo R."/>
            <person name="Ohm R.A."/>
            <person name="Bhattacharya S.S."/>
            <person name="Shirouzu T."/>
            <person name="Yoshinaga Y."/>
            <person name="Martin F.M."/>
            <person name="Grigoriev I.V."/>
            <person name="Hibbett D.S."/>
        </authorList>
    </citation>
    <scope>NUCLEOTIDE SEQUENCE [LARGE SCALE GENOMIC DNA]</scope>
    <source>
        <strain evidence="1 2">93-53</strain>
    </source>
</reference>
<protein>
    <submittedName>
        <fullName evidence="1">Uncharacterized protein</fullName>
    </submittedName>
</protein>
<gene>
    <name evidence="1" type="ORF">LAESUDRAFT_75264</name>
</gene>
<name>A0A165F0D9_9APHY</name>
<dbReference type="OrthoDB" id="2749112at2759"/>
<keyword evidence="2" id="KW-1185">Reference proteome</keyword>
<organism evidence="1 2">
    <name type="scientific">Laetiporus sulphureus 93-53</name>
    <dbReference type="NCBI Taxonomy" id="1314785"/>
    <lineage>
        <taxon>Eukaryota</taxon>
        <taxon>Fungi</taxon>
        <taxon>Dikarya</taxon>
        <taxon>Basidiomycota</taxon>
        <taxon>Agaricomycotina</taxon>
        <taxon>Agaricomycetes</taxon>
        <taxon>Polyporales</taxon>
        <taxon>Laetiporus</taxon>
    </lineage>
</organism>
<proteinExistence type="predicted"/>
<accession>A0A165F0D9</accession>
<dbReference type="GeneID" id="63828765"/>
<sequence>MARCDSLLLFPCNIASSQESIRMASSYSLPSASLLESPWCWIYRASSKSSVHTLSSTSSRGLHLCSSHGSLPVPVDTHSLLQQKPAMSSYPYRQSVHERRNGEEYFSMLPPMSTEEDLLLEEVVGSPIEVSTPAWEGGSHPRRRKRVTAAVANLFSVSYFHHV</sequence>
<evidence type="ECO:0000313" key="1">
    <source>
        <dbReference type="EMBL" id="KZT08097.1"/>
    </source>
</evidence>